<reference evidence="1" key="1">
    <citation type="submission" date="2022-03" db="EMBL/GenBank/DDBJ databases">
        <authorList>
            <person name="Sayadi A."/>
        </authorList>
    </citation>
    <scope>NUCLEOTIDE SEQUENCE</scope>
</reference>
<comment type="caution">
    <text evidence="1">The sequence shown here is derived from an EMBL/GenBank/DDBJ whole genome shotgun (WGS) entry which is preliminary data.</text>
</comment>
<dbReference type="OrthoDB" id="8192537at2759"/>
<sequence length="119" mass="14019">MNEITLYRKKLALENKIKLKKCNIQEKGKKVDEVAKVNKVQQIIINGLDSKIRKNEEKELLLRKKCIMLEENIAQAQETLSTVKGLTPVEPDENPDTSSIKVTQEYWYRRKWMEFSPNR</sequence>
<dbReference type="AlphaFoldDB" id="A0A9P0P861"/>
<gene>
    <name evidence="1" type="ORF">ACAOBT_LOCUS11360</name>
</gene>
<accession>A0A9P0P861</accession>
<organism evidence="1 2">
    <name type="scientific">Acanthoscelides obtectus</name>
    <name type="common">Bean weevil</name>
    <name type="synonym">Bruchus obtectus</name>
    <dbReference type="NCBI Taxonomy" id="200917"/>
    <lineage>
        <taxon>Eukaryota</taxon>
        <taxon>Metazoa</taxon>
        <taxon>Ecdysozoa</taxon>
        <taxon>Arthropoda</taxon>
        <taxon>Hexapoda</taxon>
        <taxon>Insecta</taxon>
        <taxon>Pterygota</taxon>
        <taxon>Neoptera</taxon>
        <taxon>Endopterygota</taxon>
        <taxon>Coleoptera</taxon>
        <taxon>Polyphaga</taxon>
        <taxon>Cucujiformia</taxon>
        <taxon>Chrysomeloidea</taxon>
        <taxon>Chrysomelidae</taxon>
        <taxon>Bruchinae</taxon>
        <taxon>Bruchini</taxon>
        <taxon>Acanthoscelides</taxon>
    </lineage>
</organism>
<proteinExistence type="predicted"/>
<dbReference type="EMBL" id="CAKOFQ010006830">
    <property type="protein sequence ID" value="CAH1974927.1"/>
    <property type="molecule type" value="Genomic_DNA"/>
</dbReference>
<dbReference type="Proteomes" id="UP001152888">
    <property type="component" value="Unassembled WGS sequence"/>
</dbReference>
<evidence type="ECO:0000313" key="2">
    <source>
        <dbReference type="Proteomes" id="UP001152888"/>
    </source>
</evidence>
<name>A0A9P0P861_ACAOB</name>
<keyword evidence="2" id="KW-1185">Reference proteome</keyword>
<protein>
    <submittedName>
        <fullName evidence="1">Uncharacterized protein</fullName>
    </submittedName>
</protein>
<evidence type="ECO:0000313" key="1">
    <source>
        <dbReference type="EMBL" id="CAH1974927.1"/>
    </source>
</evidence>